<evidence type="ECO:0000256" key="3">
    <source>
        <dbReference type="ARBA" id="ARBA00022448"/>
    </source>
</evidence>
<dbReference type="InterPro" id="IPR000522">
    <property type="entry name" value="ABC_transptr_permease_BtuC"/>
</dbReference>
<evidence type="ECO:0000313" key="10">
    <source>
        <dbReference type="Proteomes" id="UP001209713"/>
    </source>
</evidence>
<feature type="transmembrane region" description="Helical" evidence="8">
    <location>
        <begin position="166"/>
        <end position="190"/>
    </location>
</feature>
<proteinExistence type="inferred from homology"/>
<feature type="transmembrane region" description="Helical" evidence="8">
    <location>
        <begin position="104"/>
        <end position="126"/>
    </location>
</feature>
<dbReference type="PANTHER" id="PTHR30472:SF25">
    <property type="entry name" value="ABC TRANSPORTER PERMEASE PROTEIN MJ0876-RELATED"/>
    <property type="match status" value="1"/>
</dbReference>
<keyword evidence="6 8" id="KW-1133">Transmembrane helix</keyword>
<comment type="caution">
    <text evidence="9">The sequence shown here is derived from an EMBL/GenBank/DDBJ whole genome shotgun (WGS) entry which is preliminary data.</text>
</comment>
<feature type="transmembrane region" description="Helical" evidence="8">
    <location>
        <begin position="304"/>
        <end position="322"/>
    </location>
</feature>
<reference evidence="9 10" key="1">
    <citation type="submission" date="2022-10" db="EMBL/GenBank/DDBJ databases">
        <title>Marinomonas transparenta sp. nov. and Marinomonas sargassi sp. nov., isolated from marine alga (Sargassum natans (L.) Gaillon).</title>
        <authorList>
            <person name="Wang Y."/>
        </authorList>
    </citation>
    <scope>NUCLEOTIDE SEQUENCE [LARGE SCALE GENOMIC DNA]</scope>
    <source>
        <strain evidence="9 10">C2222</strain>
    </source>
</reference>
<keyword evidence="7 8" id="KW-0472">Membrane</keyword>
<sequence>MIDSITLSQERSKLQIMAVPFTLGLMIASFVLAVGIGAMPISLSEVVNYISHGFTSVHSSLSTNVLFEIRLPRAVLSIAVGAALGMCGAAMQALFRNPLADPGLIGVAGGGAFGAVTIIVLGNAIFPNFMTFFGSYALPLGAMLGCLGVCATIYKLSNRQGQFTIITLLLAGIAVNAIVGALIGILTLISTDEELRELTFWTMGNLGGNSWSLTLPVLTLIAISLVGLSRLAKPLNLYLLGEAQAKHLGIAVPQLKKQVFLFTAIAIGAAVSISGMIGFVGFVVPHLVRILIGPDHRYLFPTSMLLGASFLTITDIIARVAIIPAELPIGLVTSALGGPFFLFVLYRQTARF</sequence>
<keyword evidence="10" id="KW-1185">Reference proteome</keyword>
<dbReference type="PANTHER" id="PTHR30472">
    <property type="entry name" value="FERRIC ENTEROBACTIN TRANSPORT SYSTEM PERMEASE PROTEIN"/>
    <property type="match status" value="1"/>
</dbReference>
<feature type="transmembrane region" description="Helical" evidence="8">
    <location>
        <begin position="329"/>
        <end position="346"/>
    </location>
</feature>
<gene>
    <name evidence="9" type="ORF">OFY17_10900</name>
</gene>
<keyword evidence="4" id="KW-1003">Cell membrane</keyword>
<feature type="transmembrane region" description="Helical" evidence="8">
    <location>
        <begin position="259"/>
        <end position="284"/>
    </location>
</feature>
<evidence type="ECO:0000313" key="9">
    <source>
        <dbReference type="EMBL" id="MCV2403385.1"/>
    </source>
</evidence>
<dbReference type="SUPFAM" id="SSF81345">
    <property type="entry name" value="ABC transporter involved in vitamin B12 uptake, BtuC"/>
    <property type="match status" value="1"/>
</dbReference>
<comment type="subcellular location">
    <subcellularLocation>
        <location evidence="1">Cell membrane</location>
        <topology evidence="1">Multi-pass membrane protein</topology>
    </subcellularLocation>
</comment>
<dbReference type="InterPro" id="IPR037294">
    <property type="entry name" value="ABC_BtuC-like"/>
</dbReference>
<evidence type="ECO:0000256" key="2">
    <source>
        <dbReference type="ARBA" id="ARBA00007935"/>
    </source>
</evidence>
<dbReference type="CDD" id="cd06550">
    <property type="entry name" value="TM_ABC_iron-siderophores_like"/>
    <property type="match status" value="1"/>
</dbReference>
<name>A0ABT2YUC9_9GAMM</name>
<comment type="similarity">
    <text evidence="2">Belongs to the binding-protein-dependent transport system permease family. FecCD subfamily.</text>
</comment>
<feature type="transmembrane region" description="Helical" evidence="8">
    <location>
        <begin position="132"/>
        <end position="154"/>
    </location>
</feature>
<evidence type="ECO:0000256" key="8">
    <source>
        <dbReference type="SAM" id="Phobius"/>
    </source>
</evidence>
<feature type="transmembrane region" description="Helical" evidence="8">
    <location>
        <begin position="210"/>
        <end position="228"/>
    </location>
</feature>
<dbReference type="EMBL" id="JAOVZB010000005">
    <property type="protein sequence ID" value="MCV2403385.1"/>
    <property type="molecule type" value="Genomic_DNA"/>
</dbReference>
<evidence type="ECO:0000256" key="5">
    <source>
        <dbReference type="ARBA" id="ARBA00022692"/>
    </source>
</evidence>
<organism evidence="9 10">
    <name type="scientific">Marinomonas sargassi</name>
    <dbReference type="NCBI Taxonomy" id="2984494"/>
    <lineage>
        <taxon>Bacteria</taxon>
        <taxon>Pseudomonadati</taxon>
        <taxon>Pseudomonadota</taxon>
        <taxon>Gammaproteobacteria</taxon>
        <taxon>Oceanospirillales</taxon>
        <taxon>Oceanospirillaceae</taxon>
        <taxon>Marinomonas</taxon>
    </lineage>
</organism>
<protein>
    <submittedName>
        <fullName evidence="9">Iron ABC transporter permease</fullName>
    </submittedName>
</protein>
<feature type="transmembrane region" description="Helical" evidence="8">
    <location>
        <begin position="21"/>
        <end position="43"/>
    </location>
</feature>
<accession>A0ABT2YUC9</accession>
<dbReference type="RefSeq" id="WP_263530766.1">
    <property type="nucleotide sequence ID" value="NZ_JAOVZB010000005.1"/>
</dbReference>
<evidence type="ECO:0000256" key="1">
    <source>
        <dbReference type="ARBA" id="ARBA00004651"/>
    </source>
</evidence>
<dbReference type="Proteomes" id="UP001209713">
    <property type="component" value="Unassembled WGS sequence"/>
</dbReference>
<dbReference type="Pfam" id="PF01032">
    <property type="entry name" value="FecCD"/>
    <property type="match status" value="1"/>
</dbReference>
<dbReference type="Gene3D" id="1.10.3470.10">
    <property type="entry name" value="ABC transporter involved in vitamin B12 uptake, BtuC"/>
    <property type="match status" value="1"/>
</dbReference>
<evidence type="ECO:0000256" key="6">
    <source>
        <dbReference type="ARBA" id="ARBA00022989"/>
    </source>
</evidence>
<evidence type="ECO:0000256" key="7">
    <source>
        <dbReference type="ARBA" id="ARBA00023136"/>
    </source>
</evidence>
<keyword evidence="3" id="KW-0813">Transport</keyword>
<feature type="transmembrane region" description="Helical" evidence="8">
    <location>
        <begin position="74"/>
        <end position="95"/>
    </location>
</feature>
<evidence type="ECO:0000256" key="4">
    <source>
        <dbReference type="ARBA" id="ARBA00022475"/>
    </source>
</evidence>
<keyword evidence="5 8" id="KW-0812">Transmembrane</keyword>